<gene>
    <name evidence="16" type="ORF">NP233_g159</name>
</gene>
<dbReference type="PANTHER" id="PTHR22914">
    <property type="entry name" value="CHITIN SYNTHASE"/>
    <property type="match status" value="1"/>
</dbReference>
<feature type="transmembrane region" description="Helical" evidence="13">
    <location>
        <begin position="889"/>
        <end position="908"/>
    </location>
</feature>
<dbReference type="GO" id="GO:0005886">
    <property type="term" value="C:plasma membrane"/>
    <property type="evidence" value="ECO:0007669"/>
    <property type="project" value="UniProtKB-SubCell"/>
</dbReference>
<evidence type="ECO:0000256" key="1">
    <source>
        <dbReference type="ARBA" id="ARBA00004651"/>
    </source>
</evidence>
<evidence type="ECO:0000256" key="4">
    <source>
        <dbReference type="ARBA" id="ARBA00022676"/>
    </source>
</evidence>
<feature type="transmembrane region" description="Helical" evidence="13">
    <location>
        <begin position="648"/>
        <end position="671"/>
    </location>
</feature>
<protein>
    <recommendedName>
        <fullName evidence="2 13">Chitin synthase</fullName>
        <ecNumber evidence="2 13">2.4.1.16</ecNumber>
    </recommendedName>
</protein>
<dbReference type="GO" id="GO:0006031">
    <property type="term" value="P:chitin biosynthetic process"/>
    <property type="evidence" value="ECO:0007669"/>
    <property type="project" value="UniProtKB-UniRule"/>
</dbReference>
<feature type="compositionally biased region" description="Low complexity" evidence="14">
    <location>
        <begin position="113"/>
        <end position="122"/>
    </location>
</feature>
<evidence type="ECO:0000259" key="15">
    <source>
        <dbReference type="Pfam" id="PF08407"/>
    </source>
</evidence>
<feature type="transmembrane region" description="Helical" evidence="13">
    <location>
        <begin position="617"/>
        <end position="641"/>
    </location>
</feature>
<accession>A0AAD5W2N3</accession>
<dbReference type="Pfam" id="PF08407">
    <property type="entry name" value="Chitin_synth_1N"/>
    <property type="match status" value="1"/>
</dbReference>
<keyword evidence="7 13" id="KW-1133">Transmembrane helix</keyword>
<feature type="transmembrane region" description="Helical" evidence="13">
    <location>
        <begin position="753"/>
        <end position="775"/>
    </location>
</feature>
<keyword evidence="17" id="KW-1185">Reference proteome</keyword>
<dbReference type="Proteomes" id="UP001213000">
    <property type="component" value="Unassembled WGS sequence"/>
</dbReference>
<evidence type="ECO:0000313" key="16">
    <source>
        <dbReference type="EMBL" id="KAJ3576822.1"/>
    </source>
</evidence>
<dbReference type="PANTHER" id="PTHR22914:SF11">
    <property type="entry name" value="CHITIN SYNTHASE B"/>
    <property type="match status" value="1"/>
</dbReference>
<evidence type="ECO:0000256" key="7">
    <source>
        <dbReference type="ARBA" id="ARBA00022989"/>
    </source>
</evidence>
<evidence type="ECO:0000256" key="6">
    <source>
        <dbReference type="ARBA" id="ARBA00022692"/>
    </source>
</evidence>
<name>A0AAD5W2N3_9AGAR</name>
<feature type="compositionally biased region" description="Low complexity" evidence="14">
    <location>
        <begin position="10"/>
        <end position="24"/>
    </location>
</feature>
<feature type="transmembrane region" description="Helical" evidence="13">
    <location>
        <begin position="700"/>
        <end position="723"/>
    </location>
</feature>
<keyword evidence="8 13" id="KW-0472">Membrane</keyword>
<evidence type="ECO:0000256" key="12">
    <source>
        <dbReference type="ARBA" id="ARBA00048014"/>
    </source>
</evidence>
<comment type="catalytic activity">
    <reaction evidence="12 13">
        <text>[(1-&gt;4)-N-acetyl-beta-D-glucosaminyl](n) + UDP-N-acetyl-alpha-D-glucosamine = [(1-&gt;4)-N-acetyl-beta-D-glucosaminyl](n+1) + UDP + H(+)</text>
        <dbReference type="Rhea" id="RHEA:16637"/>
        <dbReference type="Rhea" id="RHEA-COMP:9593"/>
        <dbReference type="Rhea" id="RHEA-COMP:9595"/>
        <dbReference type="ChEBI" id="CHEBI:15378"/>
        <dbReference type="ChEBI" id="CHEBI:17029"/>
        <dbReference type="ChEBI" id="CHEBI:57705"/>
        <dbReference type="ChEBI" id="CHEBI:58223"/>
        <dbReference type="EC" id="2.4.1.16"/>
    </reaction>
</comment>
<feature type="domain" description="Chitin synthase N-terminal" evidence="15">
    <location>
        <begin position="194"/>
        <end position="267"/>
    </location>
</feature>
<feature type="transmembrane region" description="Helical" evidence="13">
    <location>
        <begin position="677"/>
        <end position="693"/>
    </location>
</feature>
<evidence type="ECO:0000313" key="17">
    <source>
        <dbReference type="Proteomes" id="UP001213000"/>
    </source>
</evidence>
<feature type="region of interest" description="Disordered" evidence="14">
    <location>
        <begin position="815"/>
        <end position="844"/>
    </location>
</feature>
<comment type="similarity">
    <text evidence="11">Belongs to the chitin synthase family. Class III subfamily.</text>
</comment>
<keyword evidence="5 13" id="KW-0808">Transferase</keyword>
<feature type="compositionally biased region" description="Pro residues" evidence="14">
    <location>
        <begin position="123"/>
        <end position="138"/>
    </location>
</feature>
<evidence type="ECO:0000256" key="14">
    <source>
        <dbReference type="SAM" id="MobiDB-lite"/>
    </source>
</evidence>
<comment type="subcellular location">
    <subcellularLocation>
        <location evidence="1 13">Cell membrane</location>
        <topology evidence="1 13">Multi-pass membrane protein</topology>
    </subcellularLocation>
</comment>
<dbReference type="AlphaFoldDB" id="A0AAD5W2N3"/>
<organism evidence="16 17">
    <name type="scientific">Leucocoprinus birnbaumii</name>
    <dbReference type="NCBI Taxonomy" id="56174"/>
    <lineage>
        <taxon>Eukaryota</taxon>
        <taxon>Fungi</taxon>
        <taxon>Dikarya</taxon>
        <taxon>Basidiomycota</taxon>
        <taxon>Agaricomycotina</taxon>
        <taxon>Agaricomycetes</taxon>
        <taxon>Agaricomycetidae</taxon>
        <taxon>Agaricales</taxon>
        <taxon>Agaricineae</taxon>
        <taxon>Agaricaceae</taxon>
        <taxon>Leucocoprinus</taxon>
    </lineage>
</organism>
<keyword evidence="3 13" id="KW-1003">Cell membrane</keyword>
<reference evidence="16" key="1">
    <citation type="submission" date="2022-07" db="EMBL/GenBank/DDBJ databases">
        <title>Genome Sequence of Leucocoprinus birnbaumii.</title>
        <authorList>
            <person name="Buettner E."/>
        </authorList>
    </citation>
    <scope>NUCLEOTIDE SEQUENCE</scope>
    <source>
        <strain evidence="16">VT141</strain>
    </source>
</reference>
<dbReference type="GO" id="GO:0071555">
    <property type="term" value="P:cell wall organization"/>
    <property type="evidence" value="ECO:0007669"/>
    <property type="project" value="UniProtKB-KW"/>
</dbReference>
<dbReference type="InterPro" id="IPR029044">
    <property type="entry name" value="Nucleotide-diphossugar_trans"/>
</dbReference>
<dbReference type="InterPro" id="IPR004835">
    <property type="entry name" value="Chitin_synth"/>
</dbReference>
<dbReference type="SUPFAM" id="SSF53448">
    <property type="entry name" value="Nucleotide-diphospho-sugar transferases"/>
    <property type="match status" value="1"/>
</dbReference>
<keyword evidence="4 13" id="KW-0328">Glycosyltransferase</keyword>
<dbReference type="CDD" id="cd04190">
    <property type="entry name" value="Chitin_synth_C"/>
    <property type="match status" value="1"/>
</dbReference>
<feature type="compositionally biased region" description="Low complexity" evidence="14">
    <location>
        <begin position="40"/>
        <end position="53"/>
    </location>
</feature>
<evidence type="ECO:0000256" key="11">
    <source>
        <dbReference type="ARBA" id="ARBA00038055"/>
    </source>
</evidence>
<evidence type="ECO:0000256" key="9">
    <source>
        <dbReference type="ARBA" id="ARBA00023316"/>
    </source>
</evidence>
<keyword evidence="9 13" id="KW-0961">Cell wall biogenesis/degradation</keyword>
<dbReference type="GO" id="GO:0030428">
    <property type="term" value="C:cell septum"/>
    <property type="evidence" value="ECO:0007669"/>
    <property type="project" value="TreeGrafter"/>
</dbReference>
<comment type="function">
    <text evidence="10 13">Polymerizes chitin, a structural polymer of the cell wall and septum, by transferring the sugar moiety of UDP-GlcNAc to the non-reducing end of the growing chitin polymer.</text>
</comment>
<dbReference type="EC" id="2.4.1.16" evidence="2 13"/>
<evidence type="ECO:0000256" key="2">
    <source>
        <dbReference type="ARBA" id="ARBA00012543"/>
    </source>
</evidence>
<evidence type="ECO:0000256" key="13">
    <source>
        <dbReference type="RuleBase" id="RU366040"/>
    </source>
</evidence>
<evidence type="ECO:0000256" key="8">
    <source>
        <dbReference type="ARBA" id="ARBA00023136"/>
    </source>
</evidence>
<dbReference type="InterPro" id="IPR013616">
    <property type="entry name" value="Chitin_synth_N"/>
</dbReference>
<evidence type="ECO:0000256" key="10">
    <source>
        <dbReference type="ARBA" id="ARBA00024009"/>
    </source>
</evidence>
<dbReference type="GO" id="GO:0004100">
    <property type="term" value="F:chitin synthase activity"/>
    <property type="evidence" value="ECO:0007669"/>
    <property type="project" value="UniProtKB-UniRule"/>
</dbReference>
<evidence type="ECO:0000256" key="3">
    <source>
        <dbReference type="ARBA" id="ARBA00022475"/>
    </source>
</evidence>
<sequence>MSSHHHLQDSLDSVDSGSYYSTSESDTDHSTTHLVPHAHGYSSSSGSGSGSESDTLAASSMENLGYVSGDERRYPADLNDDFVYPPLPDSPAPNSALPHRASHLAPPASILKSPRSPRFPGSPRVPPSPSTRRGPPPSAYHINLSVLPPPNSPFLNSPYLPPGSPYSPKVNSSRASVVSLNTGWVRRQNVKRGVKRKVKLTHGNFVAEYKVPTAILNATEKVYKTGPGANEFTHMRYTAATCDPDDFTAENGWSLRQTLYEPKRETDILIAVTSYNEDKFLYSRTLHGVMLNVRDIVKTKGSKYWRKATNMEEGKRGWERITVALIVDGLEVMDKSVLDLLATVGAYQDGVMKKKVDGKDTYTTQLSVDTKPQLVLPQVNNDPSNLVPVQIILVIKAKNQKKINSHRWLFNAIGKMLDPEVCVLIDAGTKPDRKALYYLWEAFYNDPNLGGCCGEIHAMLEGGRKLLNPLVAAQNFEYKMSNILDKPLESTFGYVSVLPGAFSAYRYRAIQGRPLEQYFHGDHSLALRLGDKGINGMSIFTKNMFLAEDRILCFELVAKKGAAWTLSYVQPSKAETDVPEMIEELIGQRRRWLNGSFAASVYAVVNFWRVFQSGHGGLRIGILCVQAAYTAMSLFFSWFALANLWLTFSIIIDLLPSQGIIFWNVVFIHWVNATLKWIYICATALQFILALGNRPKSEKLAYTVTMWIYAVLAVYLLVCSFWLTSLSFRSIPDALSNANNPGEFLTAILTPPVGPLVAAMVSTFGIYLIASIMFLDPWHMIHSFFPYLCLAPSFTNILNVYAFCNLHDVSWGTKGSDKSEALPSVKSKTSLGSDEPTVEDTTNTQEDIDLLFQDTVKRALNPTPPPPSKPTTLSPAAAAQKMDDDNRKFRTWLVASWLFTNAVLVVSVENIGGWLNVDQDGIDEDVIKSWEDQYSGKRNTYFAFILYATFGLAMVRFYWVLVVLVAEECI</sequence>
<feature type="transmembrane region" description="Helical" evidence="13">
    <location>
        <begin position="592"/>
        <end position="611"/>
    </location>
</feature>
<evidence type="ECO:0000256" key="5">
    <source>
        <dbReference type="ARBA" id="ARBA00022679"/>
    </source>
</evidence>
<feature type="transmembrane region" description="Helical" evidence="13">
    <location>
        <begin position="941"/>
        <end position="966"/>
    </location>
</feature>
<comment type="caution">
    <text evidence="16">The sequence shown here is derived from an EMBL/GenBank/DDBJ whole genome shotgun (WGS) entry which is preliminary data.</text>
</comment>
<keyword evidence="6 13" id="KW-0812">Transmembrane</keyword>
<dbReference type="EMBL" id="JANIEX010000004">
    <property type="protein sequence ID" value="KAJ3576822.1"/>
    <property type="molecule type" value="Genomic_DNA"/>
</dbReference>
<feature type="region of interest" description="Disordered" evidence="14">
    <location>
        <begin position="77"/>
        <end position="144"/>
    </location>
</feature>
<feature type="region of interest" description="Disordered" evidence="14">
    <location>
        <begin position="1"/>
        <end position="57"/>
    </location>
</feature>
<dbReference type="Pfam" id="PF01644">
    <property type="entry name" value="Chitin_synth_1"/>
    <property type="match status" value="1"/>
</dbReference>
<proteinExistence type="inferred from homology"/>